<comment type="caution">
    <text evidence="1">The sequence shown here is derived from an EMBL/GenBank/DDBJ whole genome shotgun (WGS) entry which is preliminary data.</text>
</comment>
<reference evidence="1 2" key="1">
    <citation type="submission" date="2024-05" db="EMBL/GenBank/DDBJ databases">
        <authorList>
            <person name="Liu Q."/>
            <person name="Xin Y.-H."/>
        </authorList>
    </citation>
    <scope>NUCLEOTIDE SEQUENCE [LARGE SCALE GENOMIC DNA]</scope>
    <source>
        <strain evidence="1 2">CGMCC 1.15349</strain>
    </source>
</reference>
<gene>
    <name evidence="1" type="ORF">ABC969_10660</name>
</gene>
<proteinExistence type="predicted"/>
<protein>
    <submittedName>
        <fullName evidence="1">Uncharacterized protein</fullName>
    </submittedName>
</protein>
<name>A0ABU9XTV1_9SPHN</name>
<organism evidence="1 2">
    <name type="scientific">Sphingomonas qilianensis</name>
    <dbReference type="NCBI Taxonomy" id="1736690"/>
    <lineage>
        <taxon>Bacteria</taxon>
        <taxon>Pseudomonadati</taxon>
        <taxon>Pseudomonadota</taxon>
        <taxon>Alphaproteobacteria</taxon>
        <taxon>Sphingomonadales</taxon>
        <taxon>Sphingomonadaceae</taxon>
        <taxon>Sphingomonas</taxon>
    </lineage>
</organism>
<dbReference type="EMBL" id="JBDIMF010000004">
    <property type="protein sequence ID" value="MEN2786880.1"/>
    <property type="molecule type" value="Genomic_DNA"/>
</dbReference>
<dbReference type="Proteomes" id="UP001404104">
    <property type="component" value="Unassembled WGS sequence"/>
</dbReference>
<keyword evidence="2" id="KW-1185">Reference proteome</keyword>
<evidence type="ECO:0000313" key="1">
    <source>
        <dbReference type="EMBL" id="MEN2786880.1"/>
    </source>
</evidence>
<accession>A0ABU9XTV1</accession>
<dbReference type="RefSeq" id="WP_345864838.1">
    <property type="nucleotide sequence ID" value="NZ_JBDIMF010000004.1"/>
</dbReference>
<evidence type="ECO:0000313" key="2">
    <source>
        <dbReference type="Proteomes" id="UP001404104"/>
    </source>
</evidence>
<sequence>MIGNPVTVTNAWKLYYASGKTGRAFAAGSANVAAHLAAAKHVIELGPVFVLDFGPDYDPAKLPKN</sequence>